<dbReference type="PANTHER" id="PTHR33734">
    <property type="entry name" value="LYSM DOMAIN-CONTAINING GPI-ANCHORED PROTEIN 2"/>
    <property type="match status" value="1"/>
</dbReference>
<feature type="domain" description="LysM" evidence="1">
    <location>
        <begin position="67"/>
        <end position="112"/>
    </location>
</feature>
<dbReference type="STRING" id="1601833.SAMN05518684_10158"/>
<dbReference type="SUPFAM" id="SSF54106">
    <property type="entry name" value="LysM domain"/>
    <property type="match status" value="3"/>
</dbReference>
<dbReference type="Pfam" id="PF01476">
    <property type="entry name" value="LysM"/>
    <property type="match status" value="3"/>
</dbReference>
<dbReference type="RefSeq" id="WP_093047015.1">
    <property type="nucleotide sequence ID" value="NZ_FOGT01000001.1"/>
</dbReference>
<dbReference type="Proteomes" id="UP000198571">
    <property type="component" value="Unassembled WGS sequence"/>
</dbReference>
<accession>A0A1H9NY30</accession>
<dbReference type="PROSITE" id="PS51782">
    <property type="entry name" value="LYSM"/>
    <property type="match status" value="3"/>
</dbReference>
<proteinExistence type="predicted"/>
<dbReference type="SMART" id="SM00257">
    <property type="entry name" value="LysM"/>
    <property type="match status" value="3"/>
</dbReference>
<sequence>MAIQRGTHIIHTVKPGDTVYSLAVRYESDIDAIARVNGIYPPFTDPFVIFPGQVLVIPRLTVDPTETFYVIQPGDNLTRVADRFSSPVPVLAGTNPTIQNPDFVFPNQQIRVPVFIYDVEAGDSLFSISQKTGVPTGQILNANMFRPAISPDLIFEGIKLIIPILVSQNIFVTEPLPGSTIQNNSRIEGYARAFEANVLYRVVDTNNMEVASESFTTADFAGPNFGKFRDTITFNNPPSAQEGELQVYTRSAEDGSIQDLVQIKVNF</sequence>
<dbReference type="Pfam" id="PF10648">
    <property type="entry name" value="Gmad2"/>
    <property type="match status" value="1"/>
</dbReference>
<gene>
    <name evidence="2" type="ORF">SAMN05518684_10158</name>
</gene>
<dbReference type="Gene3D" id="3.10.350.10">
    <property type="entry name" value="LysM domain"/>
    <property type="match status" value="3"/>
</dbReference>
<feature type="domain" description="LysM" evidence="1">
    <location>
        <begin position="115"/>
        <end position="162"/>
    </location>
</feature>
<keyword evidence="3" id="KW-1185">Reference proteome</keyword>
<dbReference type="AlphaFoldDB" id="A0A1H9NY30"/>
<feature type="domain" description="LysM" evidence="1">
    <location>
        <begin position="9"/>
        <end position="57"/>
    </location>
</feature>
<evidence type="ECO:0000313" key="2">
    <source>
        <dbReference type="EMBL" id="SER40838.1"/>
    </source>
</evidence>
<dbReference type="CDD" id="cd00118">
    <property type="entry name" value="LysM"/>
    <property type="match status" value="1"/>
</dbReference>
<evidence type="ECO:0000259" key="1">
    <source>
        <dbReference type="PROSITE" id="PS51782"/>
    </source>
</evidence>
<dbReference type="InterPro" id="IPR018911">
    <property type="entry name" value="Gmad2_Ig-like_dom"/>
</dbReference>
<dbReference type="PANTHER" id="PTHR33734:SF22">
    <property type="entry name" value="MEMBRANE-BOUND LYTIC MUREIN TRANSGLYCOSYLASE D"/>
    <property type="match status" value="1"/>
</dbReference>
<dbReference type="EMBL" id="FOGT01000001">
    <property type="protein sequence ID" value="SER40838.1"/>
    <property type="molecule type" value="Genomic_DNA"/>
</dbReference>
<name>A0A1H9NY30_9BACI</name>
<evidence type="ECO:0000313" key="3">
    <source>
        <dbReference type="Proteomes" id="UP000198571"/>
    </source>
</evidence>
<reference evidence="3" key="1">
    <citation type="submission" date="2016-10" db="EMBL/GenBank/DDBJ databases">
        <authorList>
            <person name="Varghese N."/>
            <person name="Submissions S."/>
        </authorList>
    </citation>
    <scope>NUCLEOTIDE SEQUENCE [LARGE SCALE GENOMIC DNA]</scope>
    <source>
        <strain evidence="3">S9</strain>
    </source>
</reference>
<dbReference type="InterPro" id="IPR018392">
    <property type="entry name" value="LysM"/>
</dbReference>
<dbReference type="OrthoDB" id="308800at2"/>
<protein>
    <submittedName>
        <fullName evidence="2">LysM domain-containing protein</fullName>
    </submittedName>
</protein>
<organism evidence="2 3">
    <name type="scientific">Salipaludibacillus aurantiacus</name>
    <dbReference type="NCBI Taxonomy" id="1601833"/>
    <lineage>
        <taxon>Bacteria</taxon>
        <taxon>Bacillati</taxon>
        <taxon>Bacillota</taxon>
        <taxon>Bacilli</taxon>
        <taxon>Bacillales</taxon>
        <taxon>Bacillaceae</taxon>
    </lineage>
</organism>
<dbReference type="InterPro" id="IPR036779">
    <property type="entry name" value="LysM_dom_sf"/>
</dbReference>